<evidence type="ECO:0000256" key="3">
    <source>
        <dbReference type="ARBA" id="ARBA00022692"/>
    </source>
</evidence>
<feature type="transmembrane region" description="Helical" evidence="6">
    <location>
        <begin position="123"/>
        <end position="141"/>
    </location>
</feature>
<feature type="transmembrane region" description="Helical" evidence="6">
    <location>
        <begin position="241"/>
        <end position="263"/>
    </location>
</feature>
<feature type="transmembrane region" description="Helical" evidence="6">
    <location>
        <begin position="147"/>
        <end position="167"/>
    </location>
</feature>
<feature type="domain" description="EamA" evidence="7">
    <location>
        <begin position="153"/>
        <end position="288"/>
    </location>
</feature>
<reference evidence="8 9" key="1">
    <citation type="journal article" date="2011" name="Front. Microbiol.">
        <title>Genomic signatures of strain selection and enhancement in Bacillus atrophaeus var. globigii, a historical biowarfare simulant.</title>
        <authorList>
            <person name="Gibbons H.S."/>
            <person name="Broomall S.M."/>
            <person name="McNew L.A."/>
            <person name="Daligault H."/>
            <person name="Chapman C."/>
            <person name="Bruce D."/>
            <person name="Karavis M."/>
            <person name="Krepps M."/>
            <person name="McGregor P.A."/>
            <person name="Hong C."/>
            <person name="Park K.H."/>
            <person name="Akmal A."/>
            <person name="Feldman A."/>
            <person name="Lin J.S."/>
            <person name="Chang W.E."/>
            <person name="Higgs B.W."/>
            <person name="Demirev P."/>
            <person name="Lindquist J."/>
            <person name="Liem A."/>
            <person name="Fochler E."/>
            <person name="Read T.D."/>
            <person name="Tapia R."/>
            <person name="Johnson S."/>
            <person name="Bishop-Lilly K.A."/>
            <person name="Detter C."/>
            <person name="Han C."/>
            <person name="Sozhamannan S."/>
            <person name="Rosenzweig C.N."/>
            <person name="Skowronski E.W."/>
        </authorList>
    </citation>
    <scope>NUCLEOTIDE SEQUENCE [LARGE SCALE GENOMIC DNA]</scope>
    <source>
        <strain evidence="8 9">GYP-17</strain>
    </source>
</reference>
<comment type="subcellular location">
    <subcellularLocation>
        <location evidence="1">Membrane</location>
        <topology evidence="1">Multi-pass membrane protein</topology>
    </subcellularLocation>
</comment>
<proteinExistence type="inferred from homology"/>
<dbReference type="OrthoDB" id="9810556at2"/>
<dbReference type="PANTHER" id="PTHR32322:SF2">
    <property type="entry name" value="EAMA DOMAIN-CONTAINING PROTEIN"/>
    <property type="match status" value="1"/>
</dbReference>
<keyword evidence="9" id="KW-1185">Reference proteome</keyword>
<evidence type="ECO:0000256" key="6">
    <source>
        <dbReference type="SAM" id="Phobius"/>
    </source>
</evidence>
<sequence>MNQAHPLSSWAKLFLLALVWGSSFWLIKTGLQTFTPTEVAALRLAAAAACLAPFALVRIRRVRKHQWPVLLSVGMTGSLLPAFLFALAQTQIDSGVTGALNALTPLFTLIIGALIFRQVVTGPTVVGLFVGFFGTLLLVLMNASGELALNGYALFVVIATVCYGANVNLIRTFLPDQSPLTITGVSLLMVLPVACLYLLGPAEIMPKLTDAQAWGSLVAVIILGVVGTALALILFNHLVQVASTVFASSVTYLIPVVAMTLGVLDGEMIGVWQITGMGLILLGVWLANRKTLATAGVTPVASEPGQQPGQERTVK</sequence>
<name>A0A432WPX5_9GAMM</name>
<dbReference type="Proteomes" id="UP000288405">
    <property type="component" value="Unassembled WGS sequence"/>
</dbReference>
<feature type="transmembrane region" description="Helical" evidence="6">
    <location>
        <begin position="211"/>
        <end position="234"/>
    </location>
</feature>
<dbReference type="InterPro" id="IPR037185">
    <property type="entry name" value="EmrE-like"/>
</dbReference>
<keyword evidence="5 6" id="KW-0472">Membrane</keyword>
<dbReference type="Pfam" id="PF00892">
    <property type="entry name" value="EamA"/>
    <property type="match status" value="2"/>
</dbReference>
<comment type="caution">
    <text evidence="8">The sequence shown here is derived from an EMBL/GenBank/DDBJ whole genome shotgun (WGS) entry which is preliminary data.</text>
</comment>
<evidence type="ECO:0000313" key="9">
    <source>
        <dbReference type="Proteomes" id="UP000288405"/>
    </source>
</evidence>
<dbReference type="AlphaFoldDB" id="A0A432WPX5"/>
<evidence type="ECO:0000259" key="7">
    <source>
        <dbReference type="Pfam" id="PF00892"/>
    </source>
</evidence>
<feature type="transmembrane region" description="Helical" evidence="6">
    <location>
        <begin position="39"/>
        <end position="57"/>
    </location>
</feature>
<evidence type="ECO:0000256" key="1">
    <source>
        <dbReference type="ARBA" id="ARBA00004141"/>
    </source>
</evidence>
<evidence type="ECO:0000256" key="4">
    <source>
        <dbReference type="ARBA" id="ARBA00022989"/>
    </source>
</evidence>
<feature type="transmembrane region" description="Helical" evidence="6">
    <location>
        <begin position="7"/>
        <end position="27"/>
    </location>
</feature>
<dbReference type="RefSeq" id="WP_126776235.1">
    <property type="nucleotide sequence ID" value="NZ_PIPM01000002.1"/>
</dbReference>
<dbReference type="SUPFAM" id="SSF103481">
    <property type="entry name" value="Multidrug resistance efflux transporter EmrE"/>
    <property type="match status" value="2"/>
</dbReference>
<dbReference type="InterPro" id="IPR050638">
    <property type="entry name" value="AA-Vitamin_Transporters"/>
</dbReference>
<feature type="transmembrane region" description="Helical" evidence="6">
    <location>
        <begin position="179"/>
        <end position="199"/>
    </location>
</feature>
<protein>
    <submittedName>
        <fullName evidence="8">EamA family transporter</fullName>
    </submittedName>
</protein>
<evidence type="ECO:0000313" key="8">
    <source>
        <dbReference type="EMBL" id="RUO35856.1"/>
    </source>
</evidence>
<accession>A0A432WPX5</accession>
<comment type="similarity">
    <text evidence="2">Belongs to the EamA transporter family.</text>
</comment>
<dbReference type="EMBL" id="PIPM01000002">
    <property type="protein sequence ID" value="RUO35856.1"/>
    <property type="molecule type" value="Genomic_DNA"/>
</dbReference>
<feature type="transmembrane region" description="Helical" evidence="6">
    <location>
        <begin position="94"/>
        <end position="116"/>
    </location>
</feature>
<feature type="domain" description="EamA" evidence="7">
    <location>
        <begin position="13"/>
        <end position="139"/>
    </location>
</feature>
<feature type="transmembrane region" description="Helical" evidence="6">
    <location>
        <begin position="269"/>
        <end position="287"/>
    </location>
</feature>
<dbReference type="GO" id="GO:0016020">
    <property type="term" value="C:membrane"/>
    <property type="evidence" value="ECO:0007669"/>
    <property type="project" value="UniProtKB-SubCell"/>
</dbReference>
<evidence type="ECO:0000256" key="2">
    <source>
        <dbReference type="ARBA" id="ARBA00007362"/>
    </source>
</evidence>
<dbReference type="InterPro" id="IPR000620">
    <property type="entry name" value="EamA_dom"/>
</dbReference>
<organism evidence="8 9">
    <name type="scientific">Aliidiomarina sanyensis</name>
    <dbReference type="NCBI Taxonomy" id="1249555"/>
    <lineage>
        <taxon>Bacteria</taxon>
        <taxon>Pseudomonadati</taxon>
        <taxon>Pseudomonadota</taxon>
        <taxon>Gammaproteobacteria</taxon>
        <taxon>Alteromonadales</taxon>
        <taxon>Idiomarinaceae</taxon>
        <taxon>Aliidiomarina</taxon>
    </lineage>
</organism>
<evidence type="ECO:0000256" key="5">
    <source>
        <dbReference type="ARBA" id="ARBA00023136"/>
    </source>
</evidence>
<feature type="transmembrane region" description="Helical" evidence="6">
    <location>
        <begin position="69"/>
        <end position="88"/>
    </location>
</feature>
<keyword evidence="3 6" id="KW-0812">Transmembrane</keyword>
<keyword evidence="4 6" id="KW-1133">Transmembrane helix</keyword>
<dbReference type="PANTHER" id="PTHR32322">
    <property type="entry name" value="INNER MEMBRANE TRANSPORTER"/>
    <property type="match status" value="1"/>
</dbReference>
<gene>
    <name evidence="8" type="ORF">CWE11_03645</name>
</gene>
<dbReference type="Gene3D" id="1.10.3730.20">
    <property type="match status" value="1"/>
</dbReference>